<feature type="compositionally biased region" description="Polar residues" evidence="7">
    <location>
        <begin position="880"/>
        <end position="890"/>
    </location>
</feature>
<feature type="region of interest" description="Disordered" evidence="7">
    <location>
        <begin position="642"/>
        <end position="713"/>
    </location>
</feature>
<dbReference type="GO" id="GO:0043153">
    <property type="term" value="P:entrainment of circadian clock by photoperiod"/>
    <property type="evidence" value="ECO:0007669"/>
    <property type="project" value="TreeGrafter"/>
</dbReference>
<dbReference type="InterPro" id="IPR022728">
    <property type="entry name" value="Period_circadian-like_C"/>
</dbReference>
<keyword evidence="4" id="KW-0090">Biological rhythms</keyword>
<feature type="compositionally biased region" description="Polar residues" evidence="7">
    <location>
        <begin position="1320"/>
        <end position="1336"/>
    </location>
</feature>
<dbReference type="GO" id="GO:0000122">
    <property type="term" value="P:negative regulation of transcription by RNA polymerase II"/>
    <property type="evidence" value="ECO:0007669"/>
    <property type="project" value="TreeGrafter"/>
</dbReference>
<feature type="compositionally biased region" description="Basic and acidic residues" evidence="7">
    <location>
        <begin position="642"/>
        <end position="659"/>
    </location>
</feature>
<keyword evidence="3" id="KW-0677">Repeat</keyword>
<evidence type="ECO:0000256" key="8">
    <source>
        <dbReference type="SAM" id="Phobius"/>
    </source>
</evidence>
<feature type="region of interest" description="Disordered" evidence="7">
    <location>
        <begin position="930"/>
        <end position="949"/>
    </location>
</feature>
<keyword evidence="8" id="KW-0472">Membrane</keyword>
<dbReference type="Proteomes" id="UP000789524">
    <property type="component" value="Unassembled WGS sequence"/>
</dbReference>
<dbReference type="Pfam" id="PF12114">
    <property type="entry name" value="Period_C"/>
    <property type="match status" value="1"/>
</dbReference>
<dbReference type="Pfam" id="PF14598">
    <property type="entry name" value="PAS_11"/>
    <property type="match status" value="1"/>
</dbReference>
<dbReference type="Pfam" id="PF00989">
    <property type="entry name" value="PAS"/>
    <property type="match status" value="1"/>
</dbReference>
<feature type="compositionally biased region" description="Polar residues" evidence="7">
    <location>
        <begin position="860"/>
        <end position="871"/>
    </location>
</feature>
<dbReference type="EMBL" id="CAKASE010000043">
    <property type="protein sequence ID" value="CAG9558554.1"/>
    <property type="molecule type" value="Genomic_DNA"/>
</dbReference>
<evidence type="ECO:0000256" key="2">
    <source>
        <dbReference type="ARBA" id="ARBA00022553"/>
    </source>
</evidence>
<feature type="domain" description="PAS" evidence="9">
    <location>
        <begin position="179"/>
        <end position="228"/>
    </location>
</feature>
<feature type="region of interest" description="Disordered" evidence="7">
    <location>
        <begin position="1"/>
        <end position="124"/>
    </location>
</feature>
<feature type="region of interest" description="Disordered" evidence="7">
    <location>
        <begin position="1268"/>
        <end position="1368"/>
    </location>
</feature>
<comment type="caution">
    <text evidence="10">The sequence shown here is derived from an EMBL/GenBank/DDBJ whole genome shotgun (WGS) entry which is preliminary data.</text>
</comment>
<dbReference type="InterPro" id="IPR000014">
    <property type="entry name" value="PAS"/>
</dbReference>
<evidence type="ECO:0000256" key="1">
    <source>
        <dbReference type="ARBA" id="ARBA00004123"/>
    </source>
</evidence>
<feature type="compositionally biased region" description="Basic and acidic residues" evidence="7">
    <location>
        <begin position="104"/>
        <end position="113"/>
    </location>
</feature>
<organism evidence="10 11">
    <name type="scientific">Danaus chrysippus</name>
    <name type="common">African queen</name>
    <dbReference type="NCBI Taxonomy" id="151541"/>
    <lineage>
        <taxon>Eukaryota</taxon>
        <taxon>Metazoa</taxon>
        <taxon>Ecdysozoa</taxon>
        <taxon>Arthropoda</taxon>
        <taxon>Hexapoda</taxon>
        <taxon>Insecta</taxon>
        <taxon>Pterygota</taxon>
        <taxon>Neoptera</taxon>
        <taxon>Endopterygota</taxon>
        <taxon>Lepidoptera</taxon>
        <taxon>Glossata</taxon>
        <taxon>Ditrysia</taxon>
        <taxon>Papilionoidea</taxon>
        <taxon>Nymphalidae</taxon>
        <taxon>Danainae</taxon>
        <taxon>Danaini</taxon>
        <taxon>Danaina</taxon>
        <taxon>Danaus</taxon>
        <taxon>Anosia</taxon>
    </lineage>
</organism>
<proteinExistence type="predicted"/>
<dbReference type="InterPro" id="IPR013767">
    <property type="entry name" value="PAS_fold"/>
</dbReference>
<keyword evidence="8" id="KW-1133">Transmembrane helix</keyword>
<keyword evidence="2" id="KW-0597">Phosphoprotein</keyword>
<evidence type="ECO:0000259" key="9">
    <source>
        <dbReference type="PROSITE" id="PS50112"/>
    </source>
</evidence>
<name>A0A8J2MF01_9NEOP</name>
<evidence type="ECO:0000256" key="4">
    <source>
        <dbReference type="ARBA" id="ARBA00023108"/>
    </source>
</evidence>
<evidence type="ECO:0000313" key="11">
    <source>
        <dbReference type="Proteomes" id="UP000789524"/>
    </source>
</evidence>
<feature type="compositionally biased region" description="Basic and acidic residues" evidence="7">
    <location>
        <begin position="1271"/>
        <end position="1302"/>
    </location>
</feature>
<keyword evidence="5" id="KW-0539">Nucleus</keyword>
<protein>
    <recommendedName>
        <fullName evidence="6">Period circadian protein</fullName>
    </recommendedName>
</protein>
<dbReference type="InterPro" id="IPR035965">
    <property type="entry name" value="PAS-like_dom_sf"/>
</dbReference>
<evidence type="ECO:0000256" key="7">
    <source>
        <dbReference type="SAM" id="MobiDB-lite"/>
    </source>
</evidence>
<dbReference type="GO" id="GO:0000976">
    <property type="term" value="F:transcription cis-regulatory region binding"/>
    <property type="evidence" value="ECO:0007669"/>
    <property type="project" value="TreeGrafter"/>
</dbReference>
<feature type="region of interest" description="Disordered" evidence="7">
    <location>
        <begin position="860"/>
        <end position="912"/>
    </location>
</feature>
<feature type="transmembrane region" description="Helical" evidence="8">
    <location>
        <begin position="1229"/>
        <end position="1250"/>
    </location>
</feature>
<dbReference type="SUPFAM" id="SSF55785">
    <property type="entry name" value="PYP-like sensor domain (PAS domain)"/>
    <property type="match status" value="2"/>
</dbReference>
<dbReference type="CDD" id="cd00130">
    <property type="entry name" value="PAS"/>
    <property type="match status" value="2"/>
</dbReference>
<dbReference type="SMART" id="SM00091">
    <property type="entry name" value="PAS"/>
    <property type="match status" value="2"/>
</dbReference>
<dbReference type="GO" id="GO:0032922">
    <property type="term" value="P:circadian regulation of gene expression"/>
    <property type="evidence" value="ECO:0007669"/>
    <property type="project" value="TreeGrafter"/>
</dbReference>
<dbReference type="OrthoDB" id="7788983at2759"/>
<dbReference type="PANTHER" id="PTHR11269:SF16">
    <property type="entry name" value="PERIOD CIRCADIAN PROTEIN"/>
    <property type="match status" value="1"/>
</dbReference>
<feature type="compositionally biased region" description="Polar residues" evidence="7">
    <location>
        <begin position="1359"/>
        <end position="1368"/>
    </location>
</feature>
<evidence type="ECO:0000256" key="6">
    <source>
        <dbReference type="ARBA" id="ARBA00040849"/>
    </source>
</evidence>
<feature type="compositionally biased region" description="Basic and acidic residues" evidence="7">
    <location>
        <begin position="935"/>
        <end position="949"/>
    </location>
</feature>
<dbReference type="PROSITE" id="PS50112">
    <property type="entry name" value="PAS"/>
    <property type="match status" value="2"/>
</dbReference>
<keyword evidence="8" id="KW-0812">Transmembrane</keyword>
<feature type="domain" description="PAS" evidence="9">
    <location>
        <begin position="303"/>
        <end position="373"/>
    </location>
</feature>
<comment type="subcellular location">
    <subcellularLocation>
        <location evidence="1">Nucleus</location>
    </subcellularLocation>
</comment>
<feature type="region of interest" description="Disordered" evidence="7">
    <location>
        <begin position="1045"/>
        <end position="1064"/>
    </location>
</feature>
<evidence type="ECO:0000256" key="5">
    <source>
        <dbReference type="ARBA" id="ARBA00023242"/>
    </source>
</evidence>
<accession>A0A8J2MF01</accession>
<dbReference type="GO" id="GO:0005737">
    <property type="term" value="C:cytoplasm"/>
    <property type="evidence" value="ECO:0007669"/>
    <property type="project" value="TreeGrafter"/>
</dbReference>
<evidence type="ECO:0000313" key="10">
    <source>
        <dbReference type="EMBL" id="CAG9558554.1"/>
    </source>
</evidence>
<feature type="compositionally biased region" description="Low complexity" evidence="7">
    <location>
        <begin position="35"/>
        <end position="58"/>
    </location>
</feature>
<dbReference type="Gene3D" id="1.20.5.770">
    <property type="entry name" value="Single helix bin"/>
    <property type="match status" value="1"/>
</dbReference>
<reference evidence="10" key="1">
    <citation type="submission" date="2021-09" db="EMBL/GenBank/DDBJ databases">
        <authorList>
            <person name="Martin H S."/>
        </authorList>
    </citation>
    <scope>NUCLEOTIDE SEQUENCE</scope>
</reference>
<dbReference type="GO" id="GO:0005634">
    <property type="term" value="C:nucleus"/>
    <property type="evidence" value="ECO:0007669"/>
    <property type="project" value="UniProtKB-SubCell"/>
</dbReference>
<dbReference type="PANTHER" id="PTHR11269">
    <property type="entry name" value="PERIOD CIRCADIAN PROTEIN"/>
    <property type="match status" value="1"/>
</dbReference>
<dbReference type="InterPro" id="IPR050760">
    <property type="entry name" value="Period_circadian_regulator"/>
</dbReference>
<feature type="compositionally biased region" description="Low complexity" evidence="7">
    <location>
        <begin position="1045"/>
        <end position="1060"/>
    </location>
</feature>
<gene>
    <name evidence="10" type="ORF">DCHRY22_LOCUS625</name>
</gene>
<feature type="compositionally biased region" description="Low complexity" evidence="7">
    <location>
        <begin position="14"/>
        <end position="27"/>
    </location>
</feature>
<dbReference type="GO" id="GO:0001222">
    <property type="term" value="F:transcription corepressor binding"/>
    <property type="evidence" value="ECO:0007669"/>
    <property type="project" value="TreeGrafter"/>
</dbReference>
<evidence type="ECO:0000256" key="3">
    <source>
        <dbReference type="ARBA" id="ARBA00022737"/>
    </source>
</evidence>
<keyword evidence="11" id="KW-1185">Reference proteome</keyword>
<dbReference type="Gene3D" id="3.30.450.20">
    <property type="entry name" value="PAS domain"/>
    <property type="match status" value="2"/>
</dbReference>
<sequence length="1368" mass="153598">MDNLDDSENNAKISDSAYSNSCSNSQSRRSHSSKSTHSGSNSSGSSGYGGKPSTSGYSNNLSQPPEKWIKEKESKKKKPVQVELKPSEEKIEECPQELTPVCEAPKEEAKDVNRTPTPSLVQTEKGPENMEITTLKRTDEKDESVSSNAPMVTSLNLVTGRSNSPSCPESFSCVISMQDGVVMFTTSSIVTALGFPKDMWIGRSFIDFVHPRDRNTFASQITSGLAVPKNVNGTQEKAPVPGNHVSTMVCRIRRYRGLNLGFGIKEKTVSFMPFLLKFFFKNINDEDGQVIYLVIQATPFFSAFKTSAEIIHNAIPFVIRHSATGSLEYIDHESVPYLGYLPQDIVEKDALQLYHPGDLGYLRQIYETIVKEGGVQRSKPYRMMAQNGDYLKLETEWSSFINPWSKKLEFVIGKHYIVEGPSNPDVFQVPDPEKTLKFTDEEKAKAAALREKITRVMTEVLTKPAEIAKQQMSKRCQDLASFMESLMEETPKIEEELRLEIQDQDHSYYERDSVMLGGISPHHDHSDSKSGTDTPVSYNQLNYNETLQRYFDSHEPYSFEDYYLMDSENKIQMKENEESSVSKCISPMAQASTECDRTSSSECSGVGIGNSCPCDYQPMRLTESLLNKHNAEMERELIKMYRENRSSKGDREKASNETRQKKKQHLARCNAAFQPTSLGLSDPQPHGVKRPSKQAEEASAHKHRCSSPRPIRQAAVPNNQPVAISSVVTNMWPTTAANTMNTCHLQGLGMPPQVSFMTPMAMPGQYPMCYIPVPVQPIQTPSDSFQNTNTNNNYPYQPQPMPYMMYGHAMYGSPFMYPSVDPRSYVPQTTAGHNIPPFGLSSSNYQEACKLTVPLKTSKASRITRENNNQALRRDGVNYSAGTSNRNTEVNNDKDNRKPRATNSSRTVEKTDEESSFSSFYSSFFKTESGSAEDSDAKKSWHKNQKGDDLMSLQSSTEAVTYTPNKGQVQQKKVDPSWVEEVCVTSELIYKYQIRTKSLEEVLSEDKKKLETLEQPLLVSQQLGQLYLDLQLQGVAARLTLEEGITSSSSSGEENSSMSSKKIRRRKREYSKLVMIYEEDAPLPPPENVAGKQRHGATCARVAFRHPRSRLAVEPVKASKQFLEVALEITKMFRLACFLASMSLASSQLTIDGIRCGQLTCTLEEYCSPETNRCAPCSIVCNNTHHNYDSGLCIKECQGYLLDLRYMRRSEYADPPSNITSVQRQAQTALIVSIVALAVLILILIIVCRGKVSWQYIMKKLQPSKNRVKHYPTDLTHHNPHAEMPKPKPELKLEIRNPEPPKRNPQPLNARDLDARTQTDKSQGATTPKTISTAISNRHPAEDTTLDFSYDNMGMNVTPPEQATSHRF</sequence>